<organism evidence="2 3">
    <name type="scientific">Bacteroides caccae</name>
    <dbReference type="NCBI Taxonomy" id="47678"/>
    <lineage>
        <taxon>Bacteria</taxon>
        <taxon>Pseudomonadati</taxon>
        <taxon>Bacteroidota</taxon>
        <taxon>Bacteroidia</taxon>
        <taxon>Bacteroidales</taxon>
        <taxon>Bacteroidaceae</taxon>
        <taxon>Bacteroides</taxon>
    </lineage>
</organism>
<dbReference type="STRING" id="47678.ERS852494_04244"/>
<dbReference type="Gene3D" id="2.40.128.350">
    <property type="match status" value="1"/>
</dbReference>
<protein>
    <submittedName>
        <fullName evidence="2">Putative lipoprotein</fullName>
    </submittedName>
</protein>
<dbReference type="EMBL" id="CZAI01000015">
    <property type="protein sequence ID" value="CUQ19172.1"/>
    <property type="molecule type" value="Genomic_DNA"/>
</dbReference>
<name>A0A174UA54_9BACE</name>
<proteinExistence type="predicted"/>
<reference evidence="2 3" key="1">
    <citation type="submission" date="2015-09" db="EMBL/GenBank/DDBJ databases">
        <authorList>
            <consortium name="Pathogen Informatics"/>
        </authorList>
    </citation>
    <scope>NUCLEOTIDE SEQUENCE [LARGE SCALE GENOMIC DNA]</scope>
    <source>
        <strain evidence="2 3">2789STDY5834880</strain>
    </source>
</reference>
<dbReference type="Proteomes" id="UP000095657">
    <property type="component" value="Unassembled WGS sequence"/>
</dbReference>
<dbReference type="AlphaFoldDB" id="A0A174UA54"/>
<sequence>MINVSTLFHFFWVFFHISVPRTFATEKFINHYLSILSMKILNFWTVALMALSFSTTFISCGDDNDINLAKEIAGTYNGYSVGECDMFSDYLLGDQSSATITGNEDGSINLVYKSGSGDFRLNNLKLSSKSFSGSGEVVMSMGSGTGSSYNYTLEGSVNESKVLTLKTNVDIPTPMGEMEIVFMQGETPITYNIAATYQYNSSLSISVGDTSYGTTDECKAVIKRVSDTTVDITLSGFANLSGAGGHMSLGNFTISGVNVTAGANGTYSLSLGEYESTDSNGKAITGESLSGTIAADGTATINTDFKPGSMPIAISTVFTGSDTASAE</sequence>
<evidence type="ECO:0000259" key="1">
    <source>
        <dbReference type="Pfam" id="PF13944"/>
    </source>
</evidence>
<keyword evidence="2" id="KW-0449">Lipoprotein</keyword>
<evidence type="ECO:0000313" key="2">
    <source>
        <dbReference type="EMBL" id="CUQ19172.1"/>
    </source>
</evidence>
<evidence type="ECO:0000313" key="3">
    <source>
        <dbReference type="Proteomes" id="UP000095657"/>
    </source>
</evidence>
<feature type="domain" description="Lipocalin-like" evidence="1">
    <location>
        <begin position="72"/>
        <end position="181"/>
    </location>
</feature>
<dbReference type="Pfam" id="PF13944">
    <property type="entry name" value="Calycin_like"/>
    <property type="match status" value="2"/>
</dbReference>
<dbReference type="InterPro" id="IPR024311">
    <property type="entry name" value="Lipocalin-like"/>
</dbReference>
<gene>
    <name evidence="2" type="ORF">ERS852494_04244</name>
</gene>
<accession>A0A174UA54</accession>
<feature type="domain" description="Lipocalin-like" evidence="1">
    <location>
        <begin position="196"/>
        <end position="320"/>
    </location>
</feature>
<dbReference type="Gene3D" id="2.40.128.340">
    <property type="match status" value="1"/>
</dbReference>